<dbReference type="GO" id="GO:0003824">
    <property type="term" value="F:catalytic activity"/>
    <property type="evidence" value="ECO:0007669"/>
    <property type="project" value="InterPro"/>
</dbReference>
<dbReference type="InterPro" id="IPR020845">
    <property type="entry name" value="AMP-binding_CS"/>
</dbReference>
<reference evidence="7 8" key="1">
    <citation type="journal article" date="2013" name="Genome Announc.">
        <title>Draft Genome Sequence of Streptomyces viridochromogenes Strain Tu57, Producer of Avilamycin.</title>
        <authorList>
            <person name="Gruning B.A."/>
            <person name="Erxleben A."/>
            <person name="Hahnlein A."/>
            <person name="Gunther S."/>
        </authorList>
    </citation>
    <scope>NUCLEOTIDE SEQUENCE [LARGE SCALE GENOMIC DNA]</scope>
    <source>
        <strain evidence="7 8">Tue57</strain>
    </source>
</reference>
<evidence type="ECO:0000256" key="3">
    <source>
        <dbReference type="ARBA" id="ARBA00022450"/>
    </source>
</evidence>
<dbReference type="Gene3D" id="3.40.50.12780">
    <property type="entry name" value="N-terminal domain of ligase-like"/>
    <property type="match status" value="1"/>
</dbReference>
<dbReference type="Pfam" id="PF13193">
    <property type="entry name" value="AMP-binding_C"/>
    <property type="match status" value="1"/>
</dbReference>
<evidence type="ECO:0000313" key="7">
    <source>
        <dbReference type="EMBL" id="ELS56432.1"/>
    </source>
</evidence>
<keyword evidence="3" id="KW-0596">Phosphopantetheine</keyword>
<dbReference type="GO" id="GO:0005737">
    <property type="term" value="C:cytoplasm"/>
    <property type="evidence" value="ECO:0007669"/>
    <property type="project" value="TreeGrafter"/>
</dbReference>
<dbReference type="PROSITE" id="PS00455">
    <property type="entry name" value="AMP_BINDING"/>
    <property type="match status" value="1"/>
</dbReference>
<dbReference type="InterPro" id="IPR000873">
    <property type="entry name" value="AMP-dep_synth/lig_dom"/>
</dbReference>
<feature type="region of interest" description="Disordered" evidence="5">
    <location>
        <begin position="969"/>
        <end position="994"/>
    </location>
</feature>
<dbReference type="InterPro" id="IPR023213">
    <property type="entry name" value="CAT-like_dom_sf"/>
</dbReference>
<dbReference type="Pfam" id="PF00550">
    <property type="entry name" value="PP-binding"/>
    <property type="match status" value="1"/>
</dbReference>
<dbReference type="GO" id="GO:0031177">
    <property type="term" value="F:phosphopantetheine binding"/>
    <property type="evidence" value="ECO:0007669"/>
    <property type="project" value="TreeGrafter"/>
</dbReference>
<dbReference type="InterPro" id="IPR045851">
    <property type="entry name" value="AMP-bd_C_sf"/>
</dbReference>
<dbReference type="PROSITE" id="PS50075">
    <property type="entry name" value="CARRIER"/>
    <property type="match status" value="1"/>
</dbReference>
<dbReference type="SUPFAM" id="SSF52777">
    <property type="entry name" value="CoA-dependent acyltransferases"/>
    <property type="match status" value="2"/>
</dbReference>
<dbReference type="NCBIfam" id="TIGR01733">
    <property type="entry name" value="AA-adenyl-dom"/>
    <property type="match status" value="1"/>
</dbReference>
<dbReference type="FunFam" id="1.10.1200.10:FF:000016">
    <property type="entry name" value="Non-ribosomal peptide synthase"/>
    <property type="match status" value="1"/>
</dbReference>
<comment type="caution">
    <text evidence="7">The sequence shown here is derived from an EMBL/GenBank/DDBJ whole genome shotgun (WGS) entry which is preliminary data.</text>
</comment>
<dbReference type="GO" id="GO:0072330">
    <property type="term" value="P:monocarboxylic acid biosynthetic process"/>
    <property type="evidence" value="ECO:0007669"/>
    <property type="project" value="UniProtKB-ARBA"/>
</dbReference>
<sequence length="1110" mass="119376">MDTATEPSDGTGTEGGEQGGEYEFPASDAQTRLLVLDRMNPGTAQYNVPAAYAVRGPFDVAAFGRALDGLVARHESLRTVVRTAEDGTAVQIVSATGRAALRTEPAAPADEVARRMRAEAARPFDPATGPLLRCTLYAVDDGSHRILLVAHHLVCDGWSLGVLLRELSAAYENETKGLRHTPPELPLQFPDFAAWQRERQANGEYAGSVAHWAERLRGAPATVPLPLDRPRGAVRSAAGGTERFTLPARVRERVAGTARARGGTPFMAVFAAYAAFVSRLSGAEDLVIGFPVSGRDRPELQDMVGMLTNTLALRVDLSGDPSYHGLIDRLRTALLDSQPYQDAPFEAVVNAVAPARETSHDPVVQVVFGYDDDTELTLRLAGAEVERVHVPLATAKFDFHLQVERWGEDLAAYLIYRSDLFEAATVGHWVRCFETLLDGLLERPEAPLSAIDMLPADERERLLAQGTATPLSGAENRAAGHAEPAEARRHDTAHTTQRLVPDLVADRAAERPQATALVCGDVRLTYAELLRRAGHLAARLHARGVRRGHRVGLLLPRGADMAVAALAVLRAGAAYVPLDPAHPAARLAYMVADSGTSLLLTAEGTTGLTGSDVPELRVDEDTGPTAAVDPVACAPGDLAYVLYTSGSTGVPKGVAVEHRALLNLAVNVRPVFPVTETDRVLQFVSFGFDVAVSDLFFPWVAGAELHIAREDERLGEALQARLRDSGITYVFLPPSAAMTLPRAPGALPGLRTLAVGGEACPAELVERLGEEGRRIVNAYGPSEATVYSTTAELRPGEPVVIGRAVPGTRARVLDRRLRPVPVDVTGELYVAGASLARGYIGRPGMTAERFVADPYGPPGSRMYRTGDLCRIDAHGVLHYLGRGDSQVKLRGHRIELGEIEALLAGHGEVTVAAAAVRGQGAEQRLVAYVVTSREVPDAALRAHLAVRLPGYMVPEVFVRVPELPLNRSGKIDRSRLPEPPSARRGPGEAYAAPRTEAERRVARVWQQVLALDRVGVHDNFFDLGGNSIRLLAVLAALQEHSEYRDLTLMDLFRHPTVAAVAARLDTPAGDTAPRTAAHPAAHEEAARRGSARRERQAALHKLRSRKGTTR</sequence>
<dbReference type="GO" id="GO:0008610">
    <property type="term" value="P:lipid biosynthetic process"/>
    <property type="evidence" value="ECO:0007669"/>
    <property type="project" value="UniProtKB-ARBA"/>
</dbReference>
<feature type="compositionally biased region" description="Basic residues" evidence="5">
    <location>
        <begin position="1098"/>
        <end position="1110"/>
    </location>
</feature>
<comment type="cofactor">
    <cofactor evidence="1">
        <name>pantetheine 4'-phosphate</name>
        <dbReference type="ChEBI" id="CHEBI:47942"/>
    </cofactor>
</comment>
<dbReference type="AlphaFoldDB" id="L8PM03"/>
<dbReference type="Proteomes" id="UP000011205">
    <property type="component" value="Unassembled WGS sequence"/>
</dbReference>
<evidence type="ECO:0000259" key="6">
    <source>
        <dbReference type="PROSITE" id="PS50075"/>
    </source>
</evidence>
<dbReference type="InterPro" id="IPR010071">
    <property type="entry name" value="AA_adenyl_dom"/>
</dbReference>
<dbReference type="GO" id="GO:0043041">
    <property type="term" value="P:amino acid activation for nonribosomal peptide biosynthetic process"/>
    <property type="evidence" value="ECO:0007669"/>
    <property type="project" value="TreeGrafter"/>
</dbReference>
<dbReference type="SUPFAM" id="SSF47336">
    <property type="entry name" value="ACP-like"/>
    <property type="match status" value="1"/>
</dbReference>
<evidence type="ECO:0000256" key="1">
    <source>
        <dbReference type="ARBA" id="ARBA00001957"/>
    </source>
</evidence>
<dbReference type="FunFam" id="3.40.50.980:FF:000001">
    <property type="entry name" value="Non-ribosomal peptide synthetase"/>
    <property type="match status" value="1"/>
</dbReference>
<feature type="compositionally biased region" description="Basic and acidic residues" evidence="5">
    <location>
        <begin position="1080"/>
        <end position="1097"/>
    </location>
</feature>
<dbReference type="EMBL" id="AMLP01000086">
    <property type="protein sequence ID" value="ELS56432.1"/>
    <property type="molecule type" value="Genomic_DNA"/>
</dbReference>
<dbReference type="CDD" id="cd19531">
    <property type="entry name" value="LCL_NRPS-like"/>
    <property type="match status" value="1"/>
</dbReference>
<name>L8PM03_STRVR</name>
<proteinExistence type="inferred from homology"/>
<gene>
    <name evidence="7" type="ORF">STVIR_2593</name>
</gene>
<keyword evidence="4" id="KW-0597">Phosphoprotein</keyword>
<dbReference type="PATRIC" id="fig|1160705.3.peg.2571"/>
<dbReference type="PROSITE" id="PS00012">
    <property type="entry name" value="PHOSPHOPANTETHEINE"/>
    <property type="match status" value="1"/>
</dbReference>
<dbReference type="CDD" id="cd05930">
    <property type="entry name" value="A_NRPS"/>
    <property type="match status" value="1"/>
</dbReference>
<feature type="region of interest" description="Disordered" evidence="5">
    <location>
        <begin position="1066"/>
        <end position="1110"/>
    </location>
</feature>
<dbReference type="PANTHER" id="PTHR45527:SF1">
    <property type="entry name" value="FATTY ACID SYNTHASE"/>
    <property type="match status" value="1"/>
</dbReference>
<dbReference type="InterPro" id="IPR025110">
    <property type="entry name" value="AMP-bd_C"/>
</dbReference>
<dbReference type="Pfam" id="PF00668">
    <property type="entry name" value="Condensation"/>
    <property type="match status" value="1"/>
</dbReference>
<dbReference type="InterPro" id="IPR036736">
    <property type="entry name" value="ACP-like_sf"/>
</dbReference>
<evidence type="ECO:0000313" key="8">
    <source>
        <dbReference type="Proteomes" id="UP000011205"/>
    </source>
</evidence>
<dbReference type="FunFam" id="3.40.50.12780:FF:000012">
    <property type="entry name" value="Non-ribosomal peptide synthetase"/>
    <property type="match status" value="1"/>
</dbReference>
<comment type="similarity">
    <text evidence="2">Belongs to the ATP-dependent AMP-binding enzyme family.</text>
</comment>
<dbReference type="SUPFAM" id="SSF56801">
    <property type="entry name" value="Acetyl-CoA synthetase-like"/>
    <property type="match status" value="1"/>
</dbReference>
<dbReference type="PANTHER" id="PTHR45527">
    <property type="entry name" value="NONRIBOSOMAL PEPTIDE SYNTHETASE"/>
    <property type="match status" value="1"/>
</dbReference>
<dbReference type="Gene3D" id="3.30.559.30">
    <property type="entry name" value="Nonribosomal peptide synthetase, condensation domain"/>
    <property type="match status" value="1"/>
</dbReference>
<feature type="domain" description="Carrier" evidence="6">
    <location>
        <begin position="992"/>
        <end position="1068"/>
    </location>
</feature>
<evidence type="ECO:0000256" key="2">
    <source>
        <dbReference type="ARBA" id="ARBA00006432"/>
    </source>
</evidence>
<dbReference type="RefSeq" id="WP_003997933.1">
    <property type="nucleotide sequence ID" value="NZ_AMLP01000086.1"/>
</dbReference>
<evidence type="ECO:0000256" key="5">
    <source>
        <dbReference type="SAM" id="MobiDB-lite"/>
    </source>
</evidence>
<feature type="compositionally biased region" description="Basic and acidic residues" evidence="5">
    <location>
        <begin position="478"/>
        <end position="493"/>
    </location>
</feature>
<organism evidence="7 8">
    <name type="scientific">Streptomyces viridochromogenes Tue57</name>
    <dbReference type="NCBI Taxonomy" id="1160705"/>
    <lineage>
        <taxon>Bacteria</taxon>
        <taxon>Bacillati</taxon>
        <taxon>Actinomycetota</taxon>
        <taxon>Actinomycetes</taxon>
        <taxon>Kitasatosporales</taxon>
        <taxon>Streptomycetaceae</taxon>
        <taxon>Streptomyces</taxon>
    </lineage>
</organism>
<accession>L8PM03</accession>
<dbReference type="Gene3D" id="3.30.300.30">
    <property type="match status" value="1"/>
</dbReference>
<feature type="region of interest" description="Disordered" evidence="5">
    <location>
        <begin position="467"/>
        <end position="494"/>
    </location>
</feature>
<protein>
    <submittedName>
        <fullName evidence="7">Putative Non-ribosomal peptide synthetase</fullName>
    </submittedName>
</protein>
<feature type="region of interest" description="Disordered" evidence="5">
    <location>
        <begin position="1"/>
        <end position="25"/>
    </location>
</feature>
<evidence type="ECO:0000256" key="4">
    <source>
        <dbReference type="ARBA" id="ARBA00022553"/>
    </source>
</evidence>
<dbReference type="GO" id="GO:0044550">
    <property type="term" value="P:secondary metabolite biosynthetic process"/>
    <property type="evidence" value="ECO:0007669"/>
    <property type="project" value="TreeGrafter"/>
</dbReference>
<dbReference type="InterPro" id="IPR042099">
    <property type="entry name" value="ANL_N_sf"/>
</dbReference>
<dbReference type="InterPro" id="IPR006162">
    <property type="entry name" value="Ppantetheine_attach_site"/>
</dbReference>
<dbReference type="Gene3D" id="3.30.559.10">
    <property type="entry name" value="Chloramphenicol acetyltransferase-like domain"/>
    <property type="match status" value="1"/>
</dbReference>
<dbReference type="Pfam" id="PF00501">
    <property type="entry name" value="AMP-binding"/>
    <property type="match status" value="1"/>
</dbReference>
<dbReference type="InterPro" id="IPR001242">
    <property type="entry name" value="Condensation_dom"/>
</dbReference>
<dbReference type="InterPro" id="IPR009081">
    <property type="entry name" value="PP-bd_ACP"/>
</dbReference>
<dbReference type="Gene3D" id="1.10.1200.10">
    <property type="entry name" value="ACP-like"/>
    <property type="match status" value="1"/>
</dbReference>